<dbReference type="Proteomes" id="UP001237642">
    <property type="component" value="Unassembled WGS sequence"/>
</dbReference>
<dbReference type="EMBL" id="JAUIZM010000011">
    <property type="protein sequence ID" value="KAK1356236.1"/>
    <property type="molecule type" value="Genomic_DNA"/>
</dbReference>
<sequence length="404" mass="44665">MEDSAIASESMDVSDADRERLYQLEYQKALEQVNLNVETFTHPDPAYQVLAGQGNVEAERMLNLVHIAESMSRAKEAIQNLPPGAGEDFSYDEDSDDSESGEGGDEGPSTLQEIPTWLFSNSYDHNATKSVILRNHQRACDEAKTSNSQYATSVQNFVASLQLHQAHILQQRASTDDIKNHLDGVKDALARRIDVVAPSTSQRCKQDKLVKDVAALTGRMDKMEKQMDTFLADQNLQTQLLQQLLQSTAVTQTLDDNKKGENSSKGESALVVTTQGEPSSQGESPQIIANPSEFQLTKVVSPRPEDVQIFFNSEKMIKESIFQAVTSSTSSHPVHTTIMKVLTPDTIVLQSNFDVEHSSVTEFEPLFSGRTGSLPKHHGKNKLEMDFPPKFQGCNAETRAGCYL</sequence>
<evidence type="ECO:0000313" key="3">
    <source>
        <dbReference type="Proteomes" id="UP001237642"/>
    </source>
</evidence>
<protein>
    <submittedName>
        <fullName evidence="2">Uncharacterized protein</fullName>
    </submittedName>
</protein>
<organism evidence="2 3">
    <name type="scientific">Heracleum sosnowskyi</name>
    <dbReference type="NCBI Taxonomy" id="360622"/>
    <lineage>
        <taxon>Eukaryota</taxon>
        <taxon>Viridiplantae</taxon>
        <taxon>Streptophyta</taxon>
        <taxon>Embryophyta</taxon>
        <taxon>Tracheophyta</taxon>
        <taxon>Spermatophyta</taxon>
        <taxon>Magnoliopsida</taxon>
        <taxon>eudicotyledons</taxon>
        <taxon>Gunneridae</taxon>
        <taxon>Pentapetalae</taxon>
        <taxon>asterids</taxon>
        <taxon>campanulids</taxon>
        <taxon>Apiales</taxon>
        <taxon>Apiaceae</taxon>
        <taxon>Apioideae</taxon>
        <taxon>apioid superclade</taxon>
        <taxon>Tordylieae</taxon>
        <taxon>Tordyliinae</taxon>
        <taxon>Heracleum</taxon>
    </lineage>
</organism>
<reference evidence="2" key="2">
    <citation type="submission" date="2023-05" db="EMBL/GenBank/DDBJ databases">
        <authorList>
            <person name="Schelkunov M.I."/>
        </authorList>
    </citation>
    <scope>NUCLEOTIDE SEQUENCE</scope>
    <source>
        <strain evidence="2">Hsosn_3</strain>
        <tissue evidence="2">Leaf</tissue>
    </source>
</reference>
<reference evidence="2" key="1">
    <citation type="submission" date="2023-02" db="EMBL/GenBank/DDBJ databases">
        <title>Genome of toxic invasive species Heracleum sosnowskyi carries increased number of genes despite the absence of recent whole-genome duplications.</title>
        <authorList>
            <person name="Schelkunov M."/>
            <person name="Shtratnikova V."/>
            <person name="Makarenko M."/>
            <person name="Klepikova A."/>
            <person name="Omelchenko D."/>
            <person name="Novikova G."/>
            <person name="Obukhova E."/>
            <person name="Bogdanov V."/>
            <person name="Penin A."/>
            <person name="Logacheva M."/>
        </authorList>
    </citation>
    <scope>NUCLEOTIDE SEQUENCE</scope>
    <source>
        <strain evidence="2">Hsosn_3</strain>
        <tissue evidence="2">Leaf</tissue>
    </source>
</reference>
<feature type="region of interest" description="Disordered" evidence="1">
    <location>
        <begin position="80"/>
        <end position="112"/>
    </location>
</feature>
<feature type="region of interest" description="Disordered" evidence="1">
    <location>
        <begin position="254"/>
        <end position="288"/>
    </location>
</feature>
<gene>
    <name evidence="2" type="ORF">POM88_049492</name>
</gene>
<feature type="compositionally biased region" description="Acidic residues" evidence="1">
    <location>
        <begin position="89"/>
        <end position="105"/>
    </location>
</feature>
<proteinExistence type="predicted"/>
<name>A0AAD8M0L2_9APIA</name>
<evidence type="ECO:0000313" key="2">
    <source>
        <dbReference type="EMBL" id="KAK1356236.1"/>
    </source>
</evidence>
<comment type="caution">
    <text evidence="2">The sequence shown here is derived from an EMBL/GenBank/DDBJ whole genome shotgun (WGS) entry which is preliminary data.</text>
</comment>
<keyword evidence="3" id="KW-1185">Reference proteome</keyword>
<feature type="compositionally biased region" description="Polar residues" evidence="1">
    <location>
        <begin position="265"/>
        <end position="288"/>
    </location>
</feature>
<evidence type="ECO:0000256" key="1">
    <source>
        <dbReference type="SAM" id="MobiDB-lite"/>
    </source>
</evidence>
<accession>A0AAD8M0L2</accession>
<dbReference type="AlphaFoldDB" id="A0AAD8M0L2"/>
<feature type="compositionally biased region" description="Basic and acidic residues" evidence="1">
    <location>
        <begin position="255"/>
        <end position="264"/>
    </location>
</feature>